<keyword evidence="2" id="KW-1133">Transmembrane helix</keyword>
<evidence type="ECO:0000313" key="4">
    <source>
        <dbReference type="EMBL" id="KAF7577561.1"/>
    </source>
</evidence>
<comment type="caution">
    <text evidence="4">The sequence shown here is derived from an EMBL/GenBank/DDBJ whole genome shotgun (WGS) entry which is preliminary data.</text>
</comment>
<evidence type="ECO:0000313" key="5">
    <source>
        <dbReference type="EMBL" id="KAI1513496.1"/>
    </source>
</evidence>
<evidence type="ECO:0000313" key="6">
    <source>
        <dbReference type="Proteomes" id="UP000245464"/>
    </source>
</evidence>
<dbReference type="EMBL" id="NRDI02000009">
    <property type="protein sequence ID" value="KAI1513496.1"/>
    <property type="molecule type" value="Genomic_DNA"/>
</dbReference>
<feature type="region of interest" description="Disordered" evidence="1">
    <location>
        <begin position="434"/>
        <end position="523"/>
    </location>
</feature>
<name>A0A2W1DL89_9PLEO</name>
<keyword evidence="3" id="KW-0732">Signal</keyword>
<reference evidence="5" key="3">
    <citation type="journal article" date="2022" name="bioRxiv">
        <title>A global pangenome for the wheat fungal pathogen Pyrenophora tritici-repentis and prediction of effector protein structural homology.</title>
        <authorList>
            <person name="Moolhuijzen P."/>
            <person name="See P.T."/>
            <person name="Shi G."/>
            <person name="Powell H.R."/>
            <person name="Cockram J."/>
            <person name="Jorgensen L.N."/>
            <person name="Benslimane H."/>
            <person name="Strelkov S.E."/>
            <person name="Turner J."/>
            <person name="Liu Z."/>
            <person name="Moffat C.S."/>
        </authorList>
    </citation>
    <scope>NUCLEOTIDE SEQUENCE</scope>
    <source>
        <strain evidence="5">86-124</strain>
    </source>
</reference>
<dbReference type="AlphaFoldDB" id="A0A2W1DL89"/>
<dbReference type="Proteomes" id="UP000249757">
    <property type="component" value="Unassembled WGS sequence"/>
</dbReference>
<accession>A0A2W1DL89</accession>
<evidence type="ECO:0000256" key="1">
    <source>
        <dbReference type="SAM" id="MobiDB-lite"/>
    </source>
</evidence>
<evidence type="ECO:0000256" key="2">
    <source>
        <dbReference type="SAM" id="Phobius"/>
    </source>
</evidence>
<dbReference type="Proteomes" id="UP000245464">
    <property type="component" value="Chromosome 1"/>
</dbReference>
<keyword evidence="2" id="KW-0812">Transmembrane</keyword>
<feature type="compositionally biased region" description="Basic and acidic residues" evidence="1">
    <location>
        <begin position="514"/>
        <end position="523"/>
    </location>
</feature>
<reference evidence="5" key="2">
    <citation type="submission" date="2021-05" db="EMBL/GenBank/DDBJ databases">
        <authorList>
            <person name="Moolhuijzen P.M."/>
            <person name="Moffat C.S."/>
        </authorList>
    </citation>
    <scope>NUCLEOTIDE SEQUENCE</scope>
    <source>
        <strain evidence="5">86-124</strain>
    </source>
</reference>
<feature type="chain" id="PRO_5042700867" evidence="3">
    <location>
        <begin position="21"/>
        <end position="523"/>
    </location>
</feature>
<reference evidence="4 6" key="1">
    <citation type="journal article" date="2018" name="BMC Genomics">
        <title>Comparative genomics of the wheat fungal pathogen Pyrenophora tritici-repentis reveals chromosomal variations and genome plasticity.</title>
        <authorList>
            <person name="Moolhuijzen P."/>
            <person name="See P.T."/>
            <person name="Hane J.K."/>
            <person name="Shi G."/>
            <person name="Liu Z."/>
            <person name="Oliver R.P."/>
            <person name="Moffat C.S."/>
        </authorList>
    </citation>
    <scope>NUCLEOTIDE SEQUENCE [LARGE SCALE GENOMIC DNA]</scope>
    <source>
        <strain evidence="4">M4</strain>
    </source>
</reference>
<protein>
    <submittedName>
        <fullName evidence="4">DUF1421 multi-domain protein</fullName>
    </submittedName>
</protein>
<feature type="signal peptide" evidence="3">
    <location>
        <begin position="1"/>
        <end position="20"/>
    </location>
</feature>
<dbReference type="EMBL" id="NQIK02000001">
    <property type="protein sequence ID" value="KAF7577561.1"/>
    <property type="molecule type" value="Genomic_DNA"/>
</dbReference>
<organism evidence="4 6">
    <name type="scientific">Pyrenophora tritici-repentis</name>
    <dbReference type="NCBI Taxonomy" id="45151"/>
    <lineage>
        <taxon>Eukaryota</taxon>
        <taxon>Fungi</taxon>
        <taxon>Dikarya</taxon>
        <taxon>Ascomycota</taxon>
        <taxon>Pezizomycotina</taxon>
        <taxon>Dothideomycetes</taxon>
        <taxon>Pleosporomycetidae</taxon>
        <taxon>Pleosporales</taxon>
        <taxon>Pleosporineae</taxon>
        <taxon>Pleosporaceae</taxon>
        <taxon>Pyrenophora</taxon>
    </lineage>
</organism>
<dbReference type="OMA" id="FSMPVTM"/>
<proteinExistence type="predicted"/>
<sequence length="523" mass="57340">MVSCYALVAIIATIVSTSAAQSLTDDDYYTPTSRRTASTSTSAFWTYTARFVDQVTESAYTYYDGSVTIDTWTTVGTIKDGVTPTLTPYSMYTSSEAYYRNLQIVEAYYTTNAVAATDIVPATTDESDATATASTTLETSTSIFFSMPVTMTAPSSCPTIFTITTTASVDVPSKVTAQVTPTSVEKSTSHITYGQTVYMYETWYLSANAAPFTSSTDPDYSDYITSCSTPHAPYRTGSSRSGSSSSDYDDCYSFFYCHTSLRTTIIVIATVLPLLFLLGFLESFFWFRRLMCGKSAMRCGTICWIALSLLVLCFTRMQDRRSEQDQKLLKEKWVAMGKGAKLRAWWRWGFRFRYPEELLGQFCKTTVGIVEPGQPLHPAMAQTAGNGAGVAVPGQVYYYGPPQPNGGWVSQQQAGYYGGVSKDVGVVSQYPVSNPQQQQMSNISPISPQTPQPIHPHQNTAPTQPTPPPHPAQPQPTAQNAPQIPPIRINASPVVDISRETPPSSSVVPPPPKNDPKDRDLYE</sequence>
<feature type="compositionally biased region" description="Pro residues" evidence="1">
    <location>
        <begin position="464"/>
        <end position="474"/>
    </location>
</feature>
<feature type="transmembrane region" description="Helical" evidence="2">
    <location>
        <begin position="265"/>
        <end position="287"/>
    </location>
</feature>
<gene>
    <name evidence="5" type="ORF">Ptr86124_007398</name>
    <name evidence="4" type="ORF">PtrM4_018010</name>
</gene>
<feature type="transmembrane region" description="Helical" evidence="2">
    <location>
        <begin position="299"/>
        <end position="317"/>
    </location>
</feature>
<keyword evidence="2" id="KW-0472">Membrane</keyword>
<reference evidence="7" key="4">
    <citation type="journal article" date="2022" name="Microb. Genom.">
        <title>A global pangenome for the wheat fungal pathogen Pyrenophora tritici-repentis and prediction of effector protein structural homology.</title>
        <authorList>
            <person name="Moolhuijzen P.M."/>
            <person name="See P.T."/>
            <person name="Shi G."/>
            <person name="Powell H.R."/>
            <person name="Cockram J."/>
            <person name="Jorgensen L.N."/>
            <person name="Benslimane H."/>
            <person name="Strelkov S.E."/>
            <person name="Turner J."/>
            <person name="Liu Z."/>
            <person name="Moffat C.S."/>
        </authorList>
    </citation>
    <scope>NUCLEOTIDE SEQUENCE [LARGE SCALE GENOMIC DNA]</scope>
</reference>
<evidence type="ECO:0000256" key="3">
    <source>
        <dbReference type="SAM" id="SignalP"/>
    </source>
</evidence>
<evidence type="ECO:0000313" key="7">
    <source>
        <dbReference type="Proteomes" id="UP000249757"/>
    </source>
</evidence>
<keyword evidence="7" id="KW-1185">Reference proteome</keyword>